<organism evidence="2 3">
    <name type="scientific">Halorubrum ezzemoulense</name>
    <name type="common">Halorubrum chaoviator</name>
    <dbReference type="NCBI Taxonomy" id="337243"/>
    <lineage>
        <taxon>Archaea</taxon>
        <taxon>Methanobacteriati</taxon>
        <taxon>Methanobacteriota</taxon>
        <taxon>Stenosarchaea group</taxon>
        <taxon>Halobacteria</taxon>
        <taxon>Halobacteriales</taxon>
        <taxon>Haloferacaceae</taxon>
        <taxon>Halorubrum</taxon>
    </lineage>
</organism>
<evidence type="ECO:0000256" key="1">
    <source>
        <dbReference type="SAM" id="MobiDB-lite"/>
    </source>
</evidence>
<evidence type="ECO:0000313" key="3">
    <source>
        <dbReference type="Proteomes" id="UP000215731"/>
    </source>
</evidence>
<feature type="region of interest" description="Disordered" evidence="1">
    <location>
        <begin position="24"/>
        <end position="50"/>
    </location>
</feature>
<reference evidence="2 3" key="1">
    <citation type="journal article" date="2014" name="Front. Microbiol.">
        <title>Population and genomic analysis of the genus Halorubrum.</title>
        <authorList>
            <person name="Fullmer M.S."/>
            <person name="Soucy S.M."/>
            <person name="Swithers K.S."/>
            <person name="Makkay A.M."/>
            <person name="Wheeler R."/>
            <person name="Ventosa A."/>
            <person name="Gogarten J.P."/>
            <person name="Papke R.T."/>
        </authorList>
    </citation>
    <scope>NUCLEOTIDE SEQUENCE [LARGE SCALE GENOMIC DNA]</scope>
    <source>
        <strain evidence="2 3">Ga36</strain>
    </source>
</reference>
<protein>
    <submittedName>
        <fullName evidence="2">Uncharacterized protein</fullName>
    </submittedName>
</protein>
<dbReference type="Proteomes" id="UP000215731">
    <property type="component" value="Unassembled WGS sequence"/>
</dbReference>
<gene>
    <name evidence="2" type="ORF">DJ80_15370</name>
</gene>
<comment type="caution">
    <text evidence="2">The sequence shown here is derived from an EMBL/GenBank/DDBJ whole genome shotgun (WGS) entry which is preliminary data.</text>
</comment>
<dbReference type="RefSeq" id="WP_094553599.1">
    <property type="nucleotide sequence ID" value="NZ_NHOZ01000142.1"/>
</dbReference>
<name>A0A256IV98_HALEZ</name>
<accession>A0A256IV98</accession>
<dbReference type="EMBL" id="NHOZ01000142">
    <property type="protein sequence ID" value="OYR60499.1"/>
    <property type="molecule type" value="Genomic_DNA"/>
</dbReference>
<sequence>MNRRAVLAGVGGATFTAIAGCAASREPEANETDENGSGGAETGGTDGPIESIDIDIVDGTRSFVVGYDLDDYATVLVETSDGEIIQEETASPNADEVAIGFEEMRGGEYAFIVRRESDMLASATRSYSGPEPAVTSVSTSWDQNRLMALEASVGNDGDMPSRLDAARVTTVEDRDALFQVNAFVPPGGLQLLEYDLSNQFLDIEIPGEITTSITVDTGIGIVEDSDVHELEPGTPEFERIEPIWGRGMLTEVEFGIRNTGDIRRDIYVQASTKKNSIETREFVIIPGRTTTKDVIGGISDPFYKDVSDDYPTVELDVVAYSADGEELISTTVTTSRPEE</sequence>
<proteinExistence type="predicted"/>
<evidence type="ECO:0000313" key="2">
    <source>
        <dbReference type="EMBL" id="OYR60499.1"/>
    </source>
</evidence>
<dbReference type="PROSITE" id="PS51257">
    <property type="entry name" value="PROKAR_LIPOPROTEIN"/>
    <property type="match status" value="1"/>
</dbReference>
<feature type="compositionally biased region" description="Gly residues" evidence="1">
    <location>
        <begin position="36"/>
        <end position="46"/>
    </location>
</feature>
<dbReference type="AlphaFoldDB" id="A0A256IV98"/>